<evidence type="ECO:0000313" key="3">
    <source>
        <dbReference type="Proteomes" id="UP000019249"/>
    </source>
</evidence>
<keyword evidence="3" id="KW-1185">Reference proteome</keyword>
<organism evidence="2 3">
    <name type="scientific">Listeria floridensis FSL S10-1187</name>
    <dbReference type="NCBI Taxonomy" id="1265817"/>
    <lineage>
        <taxon>Bacteria</taxon>
        <taxon>Bacillati</taxon>
        <taxon>Bacillota</taxon>
        <taxon>Bacilli</taxon>
        <taxon>Bacillales</taxon>
        <taxon>Listeriaceae</taxon>
        <taxon>Listeria</taxon>
    </lineage>
</organism>
<dbReference type="EMBL" id="AODF01000039">
    <property type="protein sequence ID" value="EUJ26174.1"/>
    <property type="molecule type" value="Genomic_DNA"/>
</dbReference>
<gene>
    <name evidence="2" type="ORF">MFLO_14507</name>
</gene>
<sequence>MAIGSFGLSIVATYSNYALMYRSAILALVLFLIIYFVKFGRKKETKRPVL</sequence>
<name>A0ABN0RC21_9LIST</name>
<accession>A0ABN0RC21</accession>
<evidence type="ECO:0000256" key="1">
    <source>
        <dbReference type="SAM" id="Phobius"/>
    </source>
</evidence>
<dbReference type="Proteomes" id="UP000019249">
    <property type="component" value="Unassembled WGS sequence"/>
</dbReference>
<reference evidence="2 3" key="1">
    <citation type="journal article" date="2014" name="Int. J. Syst. Evol. Microbiol.">
        <title>Listeria floridensis sp. nov., Listeria aquatica sp. nov., Listeria cornellensis sp. nov., Listeria riparia sp. nov. and Listeria grandensis sp. nov., from agricultural and natural environments.</title>
        <authorList>
            <person name="den Bakker H.C."/>
            <person name="Warchocki S."/>
            <person name="Wright E.M."/>
            <person name="Allred A.F."/>
            <person name="Ahlstrom C."/>
            <person name="Manuel C.S."/>
            <person name="Stasiewicz M.J."/>
            <person name="Burrell A."/>
            <person name="Roof S."/>
            <person name="Strawn L."/>
            <person name="Fortes E.D."/>
            <person name="Nightingale K.K."/>
            <person name="Kephart D."/>
            <person name="Wiedmann M."/>
        </authorList>
    </citation>
    <scope>NUCLEOTIDE SEQUENCE [LARGE SCALE GENOMIC DNA]</scope>
    <source>
        <strain evidence="2 3">FSL S10-1187</strain>
    </source>
</reference>
<comment type="caution">
    <text evidence="2">The sequence shown here is derived from an EMBL/GenBank/DDBJ whole genome shotgun (WGS) entry which is preliminary data.</text>
</comment>
<proteinExistence type="predicted"/>
<protein>
    <submittedName>
        <fullName evidence="2">Major facilitator family transporter</fullName>
    </submittedName>
</protein>
<keyword evidence="1" id="KW-0472">Membrane</keyword>
<feature type="transmembrane region" description="Helical" evidence="1">
    <location>
        <begin position="20"/>
        <end position="37"/>
    </location>
</feature>
<keyword evidence="1" id="KW-1133">Transmembrane helix</keyword>
<keyword evidence="1" id="KW-0812">Transmembrane</keyword>
<evidence type="ECO:0000313" key="2">
    <source>
        <dbReference type="EMBL" id="EUJ26174.1"/>
    </source>
</evidence>